<dbReference type="InterPro" id="IPR004358">
    <property type="entry name" value="Sig_transdc_His_kin-like_C"/>
</dbReference>
<dbReference type="InterPro" id="IPR003594">
    <property type="entry name" value="HATPase_dom"/>
</dbReference>
<dbReference type="InterPro" id="IPR013767">
    <property type="entry name" value="PAS_fold"/>
</dbReference>
<evidence type="ECO:0000259" key="11">
    <source>
        <dbReference type="PROSITE" id="PS50109"/>
    </source>
</evidence>
<evidence type="ECO:0000259" key="12">
    <source>
        <dbReference type="PROSITE" id="PS50112"/>
    </source>
</evidence>
<dbReference type="GO" id="GO:0016020">
    <property type="term" value="C:membrane"/>
    <property type="evidence" value="ECO:0007669"/>
    <property type="project" value="UniProtKB-SubCell"/>
</dbReference>
<name>A0A1H4IU85_9BACT</name>
<dbReference type="Gene3D" id="3.30.565.10">
    <property type="entry name" value="Histidine kinase-like ATPase, C-terminal domain"/>
    <property type="match status" value="1"/>
</dbReference>
<dbReference type="AlphaFoldDB" id="A0A1H4IU85"/>
<dbReference type="GO" id="GO:0005524">
    <property type="term" value="F:ATP binding"/>
    <property type="evidence" value="ECO:0007669"/>
    <property type="project" value="UniProtKB-KW"/>
</dbReference>
<keyword evidence="6" id="KW-0547">Nucleotide-binding</keyword>
<comment type="catalytic activity">
    <reaction evidence="1">
        <text>ATP + protein L-histidine = ADP + protein N-phospho-L-histidine.</text>
        <dbReference type="EC" id="2.7.13.3"/>
    </reaction>
</comment>
<dbReference type="InterPro" id="IPR005467">
    <property type="entry name" value="His_kinase_dom"/>
</dbReference>
<reference evidence="14 15" key="1">
    <citation type="submission" date="2016-10" db="EMBL/GenBank/DDBJ databases">
        <authorList>
            <person name="de Groot N.N."/>
        </authorList>
    </citation>
    <scope>NUCLEOTIDE SEQUENCE [LARGE SCALE GENOMIC DNA]</scope>
    <source>
        <strain evidence="14 15">AB35.6</strain>
    </source>
</reference>
<keyword evidence="4" id="KW-0597">Phosphoprotein</keyword>
<dbReference type="EMBL" id="FNSD01000001">
    <property type="protein sequence ID" value="SEB37654.1"/>
    <property type="molecule type" value="Genomic_DNA"/>
</dbReference>
<dbReference type="PANTHER" id="PTHR43065">
    <property type="entry name" value="SENSOR HISTIDINE KINASE"/>
    <property type="match status" value="1"/>
</dbReference>
<accession>A0A1H4IU85</accession>
<keyword evidence="7" id="KW-0418">Kinase</keyword>
<dbReference type="RefSeq" id="WP_083350215.1">
    <property type="nucleotide sequence ID" value="NZ_FNSD01000001.1"/>
</dbReference>
<dbReference type="SMART" id="SM00387">
    <property type="entry name" value="HATPase_c"/>
    <property type="match status" value="1"/>
</dbReference>
<dbReference type="Pfam" id="PF00989">
    <property type="entry name" value="PAS"/>
    <property type="match status" value="1"/>
</dbReference>
<keyword evidence="10" id="KW-0472">Membrane</keyword>
<feature type="domain" description="HAMP" evidence="13">
    <location>
        <begin position="81"/>
        <end position="134"/>
    </location>
</feature>
<evidence type="ECO:0000256" key="2">
    <source>
        <dbReference type="ARBA" id="ARBA00004370"/>
    </source>
</evidence>
<dbReference type="PROSITE" id="PS50885">
    <property type="entry name" value="HAMP"/>
    <property type="match status" value="1"/>
</dbReference>
<evidence type="ECO:0000256" key="10">
    <source>
        <dbReference type="SAM" id="Phobius"/>
    </source>
</evidence>
<evidence type="ECO:0000256" key="3">
    <source>
        <dbReference type="ARBA" id="ARBA00012438"/>
    </source>
</evidence>
<dbReference type="GO" id="GO:0000160">
    <property type="term" value="P:phosphorelay signal transduction system"/>
    <property type="evidence" value="ECO:0007669"/>
    <property type="project" value="UniProtKB-KW"/>
</dbReference>
<dbReference type="Gene3D" id="3.30.450.20">
    <property type="entry name" value="PAS domain"/>
    <property type="match status" value="1"/>
</dbReference>
<evidence type="ECO:0000256" key="5">
    <source>
        <dbReference type="ARBA" id="ARBA00022679"/>
    </source>
</evidence>
<feature type="domain" description="PAS" evidence="12">
    <location>
        <begin position="139"/>
        <end position="189"/>
    </location>
</feature>
<dbReference type="EC" id="2.7.13.3" evidence="3"/>
<dbReference type="Gene3D" id="6.10.340.10">
    <property type="match status" value="1"/>
</dbReference>
<keyword evidence="9" id="KW-0902">Two-component regulatory system</keyword>
<protein>
    <recommendedName>
        <fullName evidence="3">histidine kinase</fullName>
        <ecNumber evidence="3">2.7.13.3</ecNumber>
    </recommendedName>
</protein>
<feature type="transmembrane region" description="Helical" evidence="10">
    <location>
        <begin position="32"/>
        <end position="52"/>
    </location>
</feature>
<dbReference type="Proteomes" id="UP000182409">
    <property type="component" value="Unassembled WGS sequence"/>
</dbReference>
<dbReference type="SUPFAM" id="SSF55874">
    <property type="entry name" value="ATPase domain of HSP90 chaperone/DNA topoisomerase II/histidine kinase"/>
    <property type="match status" value="1"/>
</dbReference>
<evidence type="ECO:0000256" key="9">
    <source>
        <dbReference type="ARBA" id="ARBA00023012"/>
    </source>
</evidence>
<dbReference type="PROSITE" id="PS50112">
    <property type="entry name" value="PAS"/>
    <property type="match status" value="1"/>
</dbReference>
<dbReference type="SUPFAM" id="SSF55785">
    <property type="entry name" value="PYP-like sensor domain (PAS domain)"/>
    <property type="match status" value="1"/>
</dbReference>
<keyword evidence="10" id="KW-1133">Transmembrane helix</keyword>
<evidence type="ECO:0000313" key="15">
    <source>
        <dbReference type="Proteomes" id="UP000182409"/>
    </source>
</evidence>
<dbReference type="GO" id="GO:0006355">
    <property type="term" value="P:regulation of DNA-templated transcription"/>
    <property type="evidence" value="ECO:0007669"/>
    <property type="project" value="InterPro"/>
</dbReference>
<dbReference type="InterPro" id="IPR003660">
    <property type="entry name" value="HAMP_dom"/>
</dbReference>
<dbReference type="PANTHER" id="PTHR43065:SF46">
    <property type="entry name" value="C4-DICARBOXYLATE TRANSPORT SENSOR PROTEIN DCTB"/>
    <property type="match status" value="1"/>
</dbReference>
<dbReference type="Gene3D" id="1.10.287.130">
    <property type="match status" value="1"/>
</dbReference>
<dbReference type="InterPro" id="IPR036890">
    <property type="entry name" value="HATPase_C_sf"/>
</dbReference>
<evidence type="ECO:0000256" key="1">
    <source>
        <dbReference type="ARBA" id="ARBA00000085"/>
    </source>
</evidence>
<dbReference type="PRINTS" id="PR00344">
    <property type="entry name" value="BCTRLSENSOR"/>
</dbReference>
<proteinExistence type="predicted"/>
<dbReference type="SUPFAM" id="SSF158472">
    <property type="entry name" value="HAMP domain-like"/>
    <property type="match status" value="1"/>
</dbReference>
<dbReference type="Pfam" id="PF02518">
    <property type="entry name" value="HATPase_c"/>
    <property type="match status" value="1"/>
</dbReference>
<evidence type="ECO:0000256" key="4">
    <source>
        <dbReference type="ARBA" id="ARBA00022553"/>
    </source>
</evidence>
<keyword evidence="8" id="KW-0067">ATP-binding</keyword>
<gene>
    <name evidence="14" type="ORF">SAMN05443244_0087</name>
</gene>
<dbReference type="GO" id="GO:0004673">
    <property type="term" value="F:protein histidine kinase activity"/>
    <property type="evidence" value="ECO:0007669"/>
    <property type="project" value="UniProtKB-EC"/>
</dbReference>
<dbReference type="InterPro" id="IPR035965">
    <property type="entry name" value="PAS-like_dom_sf"/>
</dbReference>
<organism evidence="14 15">
    <name type="scientific">Terriglobus roseus</name>
    <dbReference type="NCBI Taxonomy" id="392734"/>
    <lineage>
        <taxon>Bacteria</taxon>
        <taxon>Pseudomonadati</taxon>
        <taxon>Acidobacteriota</taxon>
        <taxon>Terriglobia</taxon>
        <taxon>Terriglobales</taxon>
        <taxon>Acidobacteriaceae</taxon>
        <taxon>Terriglobus</taxon>
    </lineage>
</organism>
<dbReference type="PROSITE" id="PS50109">
    <property type="entry name" value="HIS_KIN"/>
    <property type="match status" value="1"/>
</dbReference>
<sequence length="461" mass="51247">MASERDDRGGNALPRRIPLGRSRRRLYFERRIWLFLWLLSLPGLLLTLFVLYQSAVEPVTCAIVIGCFLIVWAFAISLLMEQIKHPLQTLANVVSALRTEDYSFRARGGRRNDAMGDLALELNRLADGLQSQRAGAMEAVALLDRVMSTMTTPILAFDHEGALRMLNPAAEHSLGLQRKDALNRNVFELDLEALLAAKDAVSFPPSTARWLVRRSTFRLQGIPHTLFLLSDISAALREEERVAWERLVRVLGHEINNSLAPIKSIAGSLRQRLPLPPDEQADIESGLEIIETRADSLNRFLQAYRQLLALPTPRRASVSIAGLIQRVAHLETRVPVDVVPGEDVSILIDADQIQQALINIVRNSAEACMSQDVLRADRVPLVEIQWGRDEKCLYLSVTDNGIGLTNADNLFVPFYTTKLQGSGIGLALAQQIAQAHRGSVRLANRTDGQQGCRAELELPLT</sequence>
<keyword evidence="5" id="KW-0808">Transferase</keyword>
<feature type="domain" description="Histidine kinase" evidence="11">
    <location>
        <begin position="250"/>
        <end position="461"/>
    </location>
</feature>
<dbReference type="InterPro" id="IPR000014">
    <property type="entry name" value="PAS"/>
</dbReference>
<dbReference type="SMART" id="SM00304">
    <property type="entry name" value="HAMP"/>
    <property type="match status" value="1"/>
</dbReference>
<comment type="subcellular location">
    <subcellularLocation>
        <location evidence="2">Membrane</location>
    </subcellularLocation>
</comment>
<evidence type="ECO:0000256" key="7">
    <source>
        <dbReference type="ARBA" id="ARBA00022777"/>
    </source>
</evidence>
<evidence type="ECO:0000256" key="8">
    <source>
        <dbReference type="ARBA" id="ARBA00022840"/>
    </source>
</evidence>
<dbReference type="OrthoDB" id="9815750at2"/>
<evidence type="ECO:0000313" key="14">
    <source>
        <dbReference type="EMBL" id="SEB37654.1"/>
    </source>
</evidence>
<feature type="transmembrane region" description="Helical" evidence="10">
    <location>
        <begin position="58"/>
        <end position="80"/>
    </location>
</feature>
<evidence type="ECO:0000256" key="6">
    <source>
        <dbReference type="ARBA" id="ARBA00022741"/>
    </source>
</evidence>
<evidence type="ECO:0000259" key="13">
    <source>
        <dbReference type="PROSITE" id="PS50885"/>
    </source>
</evidence>
<keyword evidence="10" id="KW-0812">Transmembrane</keyword>